<proteinExistence type="predicted"/>
<gene>
    <name evidence="1" type="ORF">IGX34_14190</name>
</gene>
<dbReference type="Proteomes" id="UP000651010">
    <property type="component" value="Unassembled WGS sequence"/>
</dbReference>
<accession>A0ABR9GBW9</accession>
<evidence type="ECO:0000313" key="2">
    <source>
        <dbReference type="Proteomes" id="UP000651010"/>
    </source>
</evidence>
<reference evidence="1 2" key="1">
    <citation type="submission" date="2020-09" db="EMBL/GenBank/DDBJ databases">
        <title>Dyella sp. 7MK23 isolated from forest soil.</title>
        <authorList>
            <person name="Fu J."/>
        </authorList>
    </citation>
    <scope>NUCLEOTIDE SEQUENCE [LARGE SCALE GENOMIC DNA]</scope>
    <source>
        <strain evidence="1 2">7MK23</strain>
    </source>
</reference>
<organism evidence="1 2">
    <name type="scientific">Dyella acidiphila</name>
    <dbReference type="NCBI Taxonomy" id="2775866"/>
    <lineage>
        <taxon>Bacteria</taxon>
        <taxon>Pseudomonadati</taxon>
        <taxon>Pseudomonadota</taxon>
        <taxon>Gammaproteobacteria</taxon>
        <taxon>Lysobacterales</taxon>
        <taxon>Rhodanobacteraceae</taxon>
        <taxon>Dyella</taxon>
    </lineage>
</organism>
<dbReference type="EMBL" id="JACZZA010000008">
    <property type="protein sequence ID" value="MBE1161530.1"/>
    <property type="molecule type" value="Genomic_DNA"/>
</dbReference>
<sequence>MNPGQRHHPEERQAYLEDEEKHCTLIVTGEPAMLSPAQPVLQKALIERGRVFAAVAPLHQPS</sequence>
<keyword evidence="2" id="KW-1185">Reference proteome</keyword>
<comment type="caution">
    <text evidence="1">The sequence shown here is derived from an EMBL/GenBank/DDBJ whole genome shotgun (WGS) entry which is preliminary data.</text>
</comment>
<dbReference type="RefSeq" id="WP_192556373.1">
    <property type="nucleotide sequence ID" value="NZ_JACZZA010000008.1"/>
</dbReference>
<evidence type="ECO:0000313" key="1">
    <source>
        <dbReference type="EMBL" id="MBE1161530.1"/>
    </source>
</evidence>
<name>A0ABR9GBW9_9GAMM</name>
<protein>
    <submittedName>
        <fullName evidence="1">Uncharacterized protein</fullName>
    </submittedName>
</protein>